<dbReference type="EMBL" id="CAJVQB010006955">
    <property type="protein sequence ID" value="CAG8694542.1"/>
    <property type="molecule type" value="Genomic_DNA"/>
</dbReference>
<gene>
    <name evidence="1" type="ORF">GMARGA_LOCUS11728</name>
</gene>
<feature type="non-terminal residue" evidence="1">
    <location>
        <position position="1"/>
    </location>
</feature>
<reference evidence="1 2" key="1">
    <citation type="submission" date="2021-06" db="EMBL/GenBank/DDBJ databases">
        <authorList>
            <person name="Kallberg Y."/>
            <person name="Tangrot J."/>
            <person name="Rosling A."/>
        </authorList>
    </citation>
    <scope>NUCLEOTIDE SEQUENCE [LARGE SCALE GENOMIC DNA]</scope>
    <source>
        <strain evidence="1 2">120-4 pot B 10/14</strain>
    </source>
</reference>
<dbReference type="Proteomes" id="UP000789901">
    <property type="component" value="Unassembled WGS sequence"/>
</dbReference>
<evidence type="ECO:0000313" key="2">
    <source>
        <dbReference type="Proteomes" id="UP000789901"/>
    </source>
</evidence>
<protein>
    <submittedName>
        <fullName evidence="1">42009_t:CDS:1</fullName>
    </submittedName>
</protein>
<proteinExistence type="predicted"/>
<evidence type="ECO:0000313" key="1">
    <source>
        <dbReference type="EMBL" id="CAG8694542.1"/>
    </source>
</evidence>
<comment type="caution">
    <text evidence="1">The sequence shown here is derived from an EMBL/GenBank/DDBJ whole genome shotgun (WGS) entry which is preliminary data.</text>
</comment>
<sequence length="83" mass="9378">YVKFNGKLPGWSDHIYNHLVQREQILEYLNKHLGTKALDLIAQMASDLNGTSKTVHILGLPKIERLGGYEFVLIDAVMLEEGL</sequence>
<accession>A0ABN7UYK9</accession>
<organism evidence="1 2">
    <name type="scientific">Gigaspora margarita</name>
    <dbReference type="NCBI Taxonomy" id="4874"/>
    <lineage>
        <taxon>Eukaryota</taxon>
        <taxon>Fungi</taxon>
        <taxon>Fungi incertae sedis</taxon>
        <taxon>Mucoromycota</taxon>
        <taxon>Glomeromycotina</taxon>
        <taxon>Glomeromycetes</taxon>
        <taxon>Diversisporales</taxon>
        <taxon>Gigasporaceae</taxon>
        <taxon>Gigaspora</taxon>
    </lineage>
</organism>
<keyword evidence="2" id="KW-1185">Reference proteome</keyword>
<name>A0ABN7UYK9_GIGMA</name>